<evidence type="ECO:0000256" key="1">
    <source>
        <dbReference type="ARBA" id="ARBA00023015"/>
    </source>
</evidence>
<dbReference type="HOGENOM" id="CLU_017584_10_0_6"/>
<accession>A4BG55</accession>
<comment type="caution">
    <text evidence="5">The sequence shown here is derived from an EMBL/GenBank/DDBJ whole genome shotgun (WGS) entry which is preliminary data.</text>
</comment>
<dbReference type="RefSeq" id="WP_008047729.1">
    <property type="nucleotide sequence ID" value="NZ_CH724154.1"/>
</dbReference>
<sequence>MTRFDNSSAIYLQIADLMCEKILTGEWPGGERIPSIREVAALVQANPNTVMRSFAHLQEEGILYNRRGVGYFVADDGKERVQSIRRQSFIHTQLPKVFREARLLGLSPNELTELYQQYSGDDHD</sequence>
<gene>
    <name evidence="5" type="ORF">MED297_04252</name>
</gene>
<keyword evidence="1" id="KW-0805">Transcription regulation</keyword>
<dbReference type="Pfam" id="PF00392">
    <property type="entry name" value="GntR"/>
    <property type="match status" value="1"/>
</dbReference>
<dbReference type="OrthoDB" id="7173258at2"/>
<name>A4BG55_9GAMM</name>
<dbReference type="PROSITE" id="PS50949">
    <property type="entry name" value="HTH_GNTR"/>
    <property type="match status" value="1"/>
</dbReference>
<dbReference type="Proteomes" id="UP000005953">
    <property type="component" value="Unassembled WGS sequence"/>
</dbReference>
<dbReference type="InterPro" id="IPR036390">
    <property type="entry name" value="WH_DNA-bd_sf"/>
</dbReference>
<organism evidence="5 6">
    <name type="scientific">Reinekea blandensis MED297</name>
    <dbReference type="NCBI Taxonomy" id="314283"/>
    <lineage>
        <taxon>Bacteria</taxon>
        <taxon>Pseudomonadati</taxon>
        <taxon>Pseudomonadota</taxon>
        <taxon>Gammaproteobacteria</taxon>
        <taxon>Oceanospirillales</taxon>
        <taxon>Saccharospirillaceae</taxon>
        <taxon>Reinekea</taxon>
    </lineage>
</organism>
<dbReference type="GO" id="GO:0003677">
    <property type="term" value="F:DNA binding"/>
    <property type="evidence" value="ECO:0007669"/>
    <property type="project" value="UniProtKB-KW"/>
</dbReference>
<dbReference type="EMBL" id="AAOE01000015">
    <property type="protein sequence ID" value="EAR08850.1"/>
    <property type="molecule type" value="Genomic_DNA"/>
</dbReference>
<keyword evidence="3" id="KW-0804">Transcription</keyword>
<evidence type="ECO:0000313" key="6">
    <source>
        <dbReference type="Proteomes" id="UP000005953"/>
    </source>
</evidence>
<dbReference type="InterPro" id="IPR000524">
    <property type="entry name" value="Tscrpt_reg_HTH_GntR"/>
</dbReference>
<dbReference type="Gene3D" id="1.10.287.100">
    <property type="match status" value="1"/>
</dbReference>
<protein>
    <submittedName>
        <fullName evidence="5">Putative GntR family transcriptional regulator</fullName>
    </submittedName>
</protein>
<dbReference type="SMART" id="SM00345">
    <property type="entry name" value="HTH_GNTR"/>
    <property type="match status" value="1"/>
</dbReference>
<evidence type="ECO:0000313" key="5">
    <source>
        <dbReference type="EMBL" id="EAR08850.1"/>
    </source>
</evidence>
<dbReference type="InterPro" id="IPR036388">
    <property type="entry name" value="WH-like_DNA-bd_sf"/>
</dbReference>
<dbReference type="CDD" id="cd07377">
    <property type="entry name" value="WHTH_GntR"/>
    <property type="match status" value="1"/>
</dbReference>
<dbReference type="AlphaFoldDB" id="A4BG55"/>
<evidence type="ECO:0000259" key="4">
    <source>
        <dbReference type="PROSITE" id="PS50949"/>
    </source>
</evidence>
<dbReference type="Gene3D" id="1.10.10.10">
    <property type="entry name" value="Winged helix-like DNA-binding domain superfamily/Winged helix DNA-binding domain"/>
    <property type="match status" value="1"/>
</dbReference>
<dbReference type="PANTHER" id="PTHR38445:SF10">
    <property type="entry name" value="GNTR-FAMILY TRANSCRIPTIONAL REGULATOR"/>
    <property type="match status" value="1"/>
</dbReference>
<dbReference type="SUPFAM" id="SSF46785">
    <property type="entry name" value="Winged helix' DNA-binding domain"/>
    <property type="match status" value="1"/>
</dbReference>
<keyword evidence="2" id="KW-0238">DNA-binding</keyword>
<reference evidence="5 6" key="1">
    <citation type="submission" date="2006-02" db="EMBL/GenBank/DDBJ databases">
        <authorList>
            <person name="Pinhassi J."/>
            <person name="Pedros-Alio C."/>
            <person name="Ferriera S."/>
            <person name="Johnson J."/>
            <person name="Kravitz S."/>
            <person name="Halpern A."/>
            <person name="Remington K."/>
            <person name="Beeson K."/>
            <person name="Tran B."/>
            <person name="Rogers Y.-H."/>
            <person name="Friedman R."/>
            <person name="Venter J.C."/>
        </authorList>
    </citation>
    <scope>NUCLEOTIDE SEQUENCE [LARGE SCALE GENOMIC DNA]</scope>
    <source>
        <strain evidence="5 6">MED297</strain>
    </source>
</reference>
<proteinExistence type="predicted"/>
<keyword evidence="6" id="KW-1185">Reference proteome</keyword>
<dbReference type="PANTHER" id="PTHR38445">
    <property type="entry name" value="HTH-TYPE TRANSCRIPTIONAL REPRESSOR YTRA"/>
    <property type="match status" value="1"/>
</dbReference>
<feature type="domain" description="HTH gntR-type" evidence="4">
    <location>
        <begin position="8"/>
        <end position="76"/>
    </location>
</feature>
<evidence type="ECO:0000256" key="3">
    <source>
        <dbReference type="ARBA" id="ARBA00023163"/>
    </source>
</evidence>
<dbReference type="GO" id="GO:0003700">
    <property type="term" value="F:DNA-binding transcription factor activity"/>
    <property type="evidence" value="ECO:0007669"/>
    <property type="project" value="InterPro"/>
</dbReference>
<dbReference type="STRING" id="314283.MED297_04252"/>
<evidence type="ECO:0000256" key="2">
    <source>
        <dbReference type="ARBA" id="ARBA00023125"/>
    </source>
</evidence>